<feature type="transmembrane region" description="Helical" evidence="1">
    <location>
        <begin position="20"/>
        <end position="47"/>
    </location>
</feature>
<reference evidence="2 3" key="1">
    <citation type="submission" date="2020-04" db="EMBL/GenBank/DDBJ databases">
        <authorList>
            <person name="Alioto T."/>
            <person name="Alioto T."/>
            <person name="Gomez Garrido J."/>
        </authorList>
    </citation>
    <scope>NUCLEOTIDE SEQUENCE [LARGE SCALE GENOMIC DNA]</scope>
</reference>
<dbReference type="AlphaFoldDB" id="A0A8S1DAA8"/>
<organism evidence="2 3">
    <name type="scientific">Cloeon dipterum</name>
    <dbReference type="NCBI Taxonomy" id="197152"/>
    <lineage>
        <taxon>Eukaryota</taxon>
        <taxon>Metazoa</taxon>
        <taxon>Ecdysozoa</taxon>
        <taxon>Arthropoda</taxon>
        <taxon>Hexapoda</taxon>
        <taxon>Insecta</taxon>
        <taxon>Pterygota</taxon>
        <taxon>Palaeoptera</taxon>
        <taxon>Ephemeroptera</taxon>
        <taxon>Pisciforma</taxon>
        <taxon>Baetidae</taxon>
        <taxon>Cloeon</taxon>
    </lineage>
</organism>
<gene>
    <name evidence="2" type="ORF">CLODIP_2_CD07155</name>
</gene>
<comment type="caution">
    <text evidence="2">The sequence shown here is derived from an EMBL/GenBank/DDBJ whole genome shotgun (WGS) entry which is preliminary data.</text>
</comment>
<evidence type="ECO:0000313" key="2">
    <source>
        <dbReference type="EMBL" id="CAB3377259.1"/>
    </source>
</evidence>
<proteinExistence type="predicted"/>
<dbReference type="EMBL" id="CADEPI010000142">
    <property type="protein sequence ID" value="CAB3377259.1"/>
    <property type="molecule type" value="Genomic_DNA"/>
</dbReference>
<keyword evidence="1" id="KW-1133">Transmembrane helix</keyword>
<accession>A0A8S1DAA8</accession>
<name>A0A8S1DAA8_9INSE</name>
<evidence type="ECO:0000313" key="3">
    <source>
        <dbReference type="Proteomes" id="UP000494165"/>
    </source>
</evidence>
<dbReference type="Proteomes" id="UP000494165">
    <property type="component" value="Unassembled WGS sequence"/>
</dbReference>
<protein>
    <submittedName>
        <fullName evidence="2">Uncharacterized protein</fullName>
    </submittedName>
</protein>
<keyword evidence="1" id="KW-0472">Membrane</keyword>
<evidence type="ECO:0000256" key="1">
    <source>
        <dbReference type="SAM" id="Phobius"/>
    </source>
</evidence>
<keyword evidence="3" id="KW-1185">Reference proteome</keyword>
<keyword evidence="1" id="KW-0812">Transmembrane</keyword>
<sequence length="86" mass="10310">MPIYWNNFPNERILKSCTLLIFTWSCYVYVVVPSFVTNLVCLVFIYIQVYRIAATRLTKNANEWYRRCDSDIQKLYAFRHPLCSCL</sequence>